<dbReference type="InParanoid" id="A3LSH8"/>
<evidence type="ECO:0000313" key="3">
    <source>
        <dbReference type="Proteomes" id="UP000002258"/>
    </source>
</evidence>
<dbReference type="AlphaFoldDB" id="A3LSH8"/>
<evidence type="ECO:0000313" key="2">
    <source>
        <dbReference type="EMBL" id="ABN65569.1"/>
    </source>
</evidence>
<gene>
    <name evidence="2" type="ORF">PICST_31059</name>
</gene>
<keyword evidence="1" id="KW-0732">Signal</keyword>
<keyword evidence="3" id="KW-1185">Reference proteome</keyword>
<feature type="signal peptide" evidence="1">
    <location>
        <begin position="1"/>
        <end position="18"/>
    </location>
</feature>
<dbReference type="EMBL" id="CP000497">
    <property type="protein sequence ID" value="ABN65569.1"/>
    <property type="molecule type" value="Genomic_DNA"/>
</dbReference>
<evidence type="ECO:0000256" key="1">
    <source>
        <dbReference type="SAM" id="SignalP"/>
    </source>
</evidence>
<name>A3LSH8_PICST</name>
<accession>A3LSH8</accession>
<reference evidence="2 3" key="1">
    <citation type="journal article" date="2007" name="Nat. Biotechnol.">
        <title>Genome sequence of the lignocellulose-bioconverting and xylose-fermenting yeast Pichia stipitis.</title>
        <authorList>
            <person name="Jeffries T.W."/>
            <person name="Grigoriev I.V."/>
            <person name="Grimwood J."/>
            <person name="Laplaza J.M."/>
            <person name="Aerts A."/>
            <person name="Salamov A."/>
            <person name="Schmutz J."/>
            <person name="Lindquist E."/>
            <person name="Dehal P."/>
            <person name="Shapiro H."/>
            <person name="Jin Y.S."/>
            <person name="Passoth V."/>
            <person name="Richardson P.M."/>
        </authorList>
    </citation>
    <scope>NUCLEOTIDE SEQUENCE [LARGE SCALE GENOMIC DNA]</scope>
    <source>
        <strain evidence="3">ATCC 58785 / CBS 6054 / NBRC 10063 / NRRL Y-11545</strain>
    </source>
</reference>
<dbReference type="GeneID" id="4837810"/>
<proteinExistence type="predicted"/>
<dbReference type="RefSeq" id="XP_001383598.1">
    <property type="nucleotide sequence ID" value="XM_001383561.1"/>
</dbReference>
<protein>
    <submittedName>
        <fullName evidence="2">Uncharacterized protein</fullName>
    </submittedName>
</protein>
<feature type="chain" id="PRO_5002655526" evidence="1">
    <location>
        <begin position="19"/>
        <end position="162"/>
    </location>
</feature>
<organism evidence="2 3">
    <name type="scientific">Scheffersomyces stipitis (strain ATCC 58785 / CBS 6054 / NBRC 10063 / NRRL Y-11545)</name>
    <name type="common">Yeast</name>
    <name type="synonym">Pichia stipitis</name>
    <dbReference type="NCBI Taxonomy" id="322104"/>
    <lineage>
        <taxon>Eukaryota</taxon>
        <taxon>Fungi</taxon>
        <taxon>Dikarya</taxon>
        <taxon>Ascomycota</taxon>
        <taxon>Saccharomycotina</taxon>
        <taxon>Pichiomycetes</taxon>
        <taxon>Debaryomycetaceae</taxon>
        <taxon>Scheffersomyces</taxon>
    </lineage>
</organism>
<dbReference type="KEGG" id="pic:PICST_31059"/>
<dbReference type="HOGENOM" id="CLU_1636020_0_0_1"/>
<sequence length="162" mass="18554">MRFSTFTILVALVFGVAATPIKVDNDEVLAERNLKYFKFPKFKPSSYTNKSHVEIIINKREAPLKPLATKTDPSHINLHYQHYLNEFDDLQQAVVFAKSVSSDIRMALATPTYNAKMLLRSIYQNVPEPTENYFNEIIEDQKNARPIVDSLLGGIIEPFLQH</sequence>
<dbReference type="Proteomes" id="UP000002258">
    <property type="component" value="Chromosome 3"/>
</dbReference>
<dbReference type="OrthoDB" id="10501275at2759"/>